<dbReference type="EMBL" id="JBHSDV010000001">
    <property type="protein sequence ID" value="MFC4386469.1"/>
    <property type="molecule type" value="Genomic_DNA"/>
</dbReference>
<feature type="transmembrane region" description="Helical" evidence="1">
    <location>
        <begin position="31"/>
        <end position="48"/>
    </location>
</feature>
<evidence type="ECO:0000256" key="1">
    <source>
        <dbReference type="SAM" id="Phobius"/>
    </source>
</evidence>
<gene>
    <name evidence="2" type="ORF">ACFOZ1_01470</name>
</gene>
<keyword evidence="1" id="KW-1133">Transmembrane helix</keyword>
<dbReference type="RefSeq" id="WP_390195096.1">
    <property type="nucleotide sequence ID" value="NZ_JBHSDV010000001.1"/>
</dbReference>
<keyword evidence="1" id="KW-0472">Membrane</keyword>
<keyword evidence="3" id="KW-1185">Reference proteome</keyword>
<evidence type="ECO:0008006" key="4">
    <source>
        <dbReference type="Google" id="ProtNLM"/>
    </source>
</evidence>
<feature type="transmembrane region" description="Helical" evidence="1">
    <location>
        <begin position="7"/>
        <end position="25"/>
    </location>
</feature>
<dbReference type="Proteomes" id="UP001595880">
    <property type="component" value="Unassembled WGS sequence"/>
</dbReference>
<reference evidence="3" key="1">
    <citation type="journal article" date="2019" name="Int. J. Syst. Evol. Microbiol.">
        <title>The Global Catalogue of Microorganisms (GCM) 10K type strain sequencing project: providing services to taxonomists for standard genome sequencing and annotation.</title>
        <authorList>
            <consortium name="The Broad Institute Genomics Platform"/>
            <consortium name="The Broad Institute Genome Sequencing Center for Infectious Disease"/>
            <person name="Wu L."/>
            <person name="Ma J."/>
        </authorList>
    </citation>
    <scope>NUCLEOTIDE SEQUENCE [LARGE SCALE GENOMIC DNA]</scope>
    <source>
        <strain evidence="3">KACC 14058</strain>
    </source>
</reference>
<keyword evidence="1" id="KW-0812">Transmembrane</keyword>
<comment type="caution">
    <text evidence="2">The sequence shown here is derived from an EMBL/GenBank/DDBJ whole genome shotgun (WGS) entry which is preliminary data.</text>
</comment>
<accession>A0ABV8VQI5</accession>
<feature type="transmembrane region" description="Helical" evidence="1">
    <location>
        <begin position="60"/>
        <end position="82"/>
    </location>
</feature>
<evidence type="ECO:0000313" key="2">
    <source>
        <dbReference type="EMBL" id="MFC4386469.1"/>
    </source>
</evidence>
<protein>
    <recommendedName>
        <fullName evidence="4">DUF4181 domain-containing protein</fullName>
    </recommendedName>
</protein>
<organism evidence="2 3">
    <name type="scientific">Gracilibacillus marinus</name>
    <dbReference type="NCBI Taxonomy" id="630535"/>
    <lineage>
        <taxon>Bacteria</taxon>
        <taxon>Bacillati</taxon>
        <taxon>Bacillota</taxon>
        <taxon>Bacilli</taxon>
        <taxon>Bacillales</taxon>
        <taxon>Bacillaceae</taxon>
        <taxon>Gracilibacillus</taxon>
    </lineage>
</organism>
<sequence length="84" mass="9775">MNNNRATSSDISFALSVIMLTSLFVLWKLHMIFFLFLSLSLFSMILLIEARQAYIKKQTYYFSQQLLRGLAVIGAIVMLVYFRI</sequence>
<name>A0ABV8VQI5_9BACI</name>
<proteinExistence type="predicted"/>
<evidence type="ECO:0000313" key="3">
    <source>
        <dbReference type="Proteomes" id="UP001595880"/>
    </source>
</evidence>